<keyword evidence="2" id="KW-0677">Repeat</keyword>
<dbReference type="AlphaFoldDB" id="A0A3N4M1Y5"/>
<evidence type="ECO:0000313" key="7">
    <source>
        <dbReference type="EMBL" id="RPB29060.1"/>
    </source>
</evidence>
<dbReference type="GO" id="GO:0000139">
    <property type="term" value="C:Golgi membrane"/>
    <property type="evidence" value="ECO:0007669"/>
    <property type="project" value="UniProtKB-SubCell"/>
</dbReference>
<dbReference type="GO" id="GO:0007030">
    <property type="term" value="P:Golgi organization"/>
    <property type="evidence" value="ECO:0007669"/>
    <property type="project" value="TreeGrafter"/>
</dbReference>
<dbReference type="InterPro" id="IPR036034">
    <property type="entry name" value="PDZ_sf"/>
</dbReference>
<dbReference type="InterPro" id="IPR007583">
    <property type="entry name" value="GRASP55_65"/>
</dbReference>
<name>A0A3N4M1Y5_9PEZI</name>
<evidence type="ECO:0000256" key="2">
    <source>
        <dbReference type="ARBA" id="ARBA00022737"/>
    </source>
</evidence>
<reference evidence="7 8" key="1">
    <citation type="journal article" date="2018" name="Nat. Ecol. Evol.">
        <title>Pezizomycetes genomes reveal the molecular basis of ectomycorrhizal truffle lifestyle.</title>
        <authorList>
            <person name="Murat C."/>
            <person name="Payen T."/>
            <person name="Noel B."/>
            <person name="Kuo A."/>
            <person name="Morin E."/>
            <person name="Chen J."/>
            <person name="Kohler A."/>
            <person name="Krizsan K."/>
            <person name="Balestrini R."/>
            <person name="Da Silva C."/>
            <person name="Montanini B."/>
            <person name="Hainaut M."/>
            <person name="Levati E."/>
            <person name="Barry K.W."/>
            <person name="Belfiori B."/>
            <person name="Cichocki N."/>
            <person name="Clum A."/>
            <person name="Dockter R.B."/>
            <person name="Fauchery L."/>
            <person name="Guy J."/>
            <person name="Iotti M."/>
            <person name="Le Tacon F."/>
            <person name="Lindquist E.A."/>
            <person name="Lipzen A."/>
            <person name="Malagnac F."/>
            <person name="Mello A."/>
            <person name="Molinier V."/>
            <person name="Miyauchi S."/>
            <person name="Poulain J."/>
            <person name="Riccioni C."/>
            <person name="Rubini A."/>
            <person name="Sitrit Y."/>
            <person name="Splivallo R."/>
            <person name="Traeger S."/>
            <person name="Wang M."/>
            <person name="Zifcakova L."/>
            <person name="Wipf D."/>
            <person name="Zambonelli A."/>
            <person name="Paolocci F."/>
            <person name="Nowrousian M."/>
            <person name="Ottonello S."/>
            <person name="Baldrian P."/>
            <person name="Spatafora J.W."/>
            <person name="Henrissat B."/>
            <person name="Nagy L.G."/>
            <person name="Aury J.M."/>
            <person name="Wincker P."/>
            <person name="Grigoriev I.V."/>
            <person name="Bonfante P."/>
            <person name="Martin F.M."/>
        </authorList>
    </citation>
    <scope>NUCLEOTIDE SEQUENCE [LARGE SCALE GENOMIC DNA]</scope>
    <source>
        <strain evidence="7 8">ATCC MYA-4762</strain>
    </source>
</reference>
<dbReference type="InterPro" id="IPR024958">
    <property type="entry name" value="GRASP_PDZ"/>
</dbReference>
<feature type="compositionally biased region" description="Low complexity" evidence="5">
    <location>
        <begin position="302"/>
        <end position="316"/>
    </location>
</feature>
<keyword evidence="4" id="KW-0472">Membrane</keyword>
<dbReference type="OrthoDB" id="3318at2759"/>
<protein>
    <recommendedName>
        <fullName evidence="6">PDZ GRASP-type domain-containing protein</fullName>
    </recommendedName>
</protein>
<gene>
    <name evidence="7" type="ORF">L211DRAFT_832933</name>
</gene>
<dbReference type="PANTHER" id="PTHR12893">
    <property type="entry name" value="GOLGI REASSEMBLY STACKING PROTEIN GRASP"/>
    <property type="match status" value="1"/>
</dbReference>
<evidence type="ECO:0000256" key="3">
    <source>
        <dbReference type="ARBA" id="ARBA00023034"/>
    </source>
</evidence>
<dbReference type="Proteomes" id="UP000267821">
    <property type="component" value="Unassembled WGS sequence"/>
</dbReference>
<feature type="compositionally biased region" description="Basic residues" evidence="5">
    <location>
        <begin position="345"/>
        <end position="356"/>
    </location>
</feature>
<dbReference type="STRING" id="1051890.A0A3N4M1Y5"/>
<evidence type="ECO:0000256" key="4">
    <source>
        <dbReference type="ARBA" id="ARBA00023136"/>
    </source>
</evidence>
<feature type="compositionally biased region" description="Pro residues" evidence="5">
    <location>
        <begin position="389"/>
        <end position="403"/>
    </location>
</feature>
<feature type="compositionally biased region" description="Pro residues" evidence="5">
    <location>
        <begin position="317"/>
        <end position="338"/>
    </location>
</feature>
<dbReference type="Pfam" id="PF04495">
    <property type="entry name" value="GRASP55_65"/>
    <property type="match status" value="1"/>
</dbReference>
<evidence type="ECO:0000256" key="1">
    <source>
        <dbReference type="ARBA" id="ARBA00004394"/>
    </source>
</evidence>
<evidence type="ECO:0000259" key="6">
    <source>
        <dbReference type="PROSITE" id="PS51865"/>
    </source>
</evidence>
<feature type="domain" description="PDZ GRASP-type" evidence="6">
    <location>
        <begin position="110"/>
        <end position="200"/>
    </location>
</feature>
<dbReference type="InParanoid" id="A0A3N4M1Y5"/>
<dbReference type="Gene3D" id="2.30.42.10">
    <property type="match status" value="2"/>
</dbReference>
<organism evidence="7 8">
    <name type="scientific">Terfezia boudieri ATCC MYA-4762</name>
    <dbReference type="NCBI Taxonomy" id="1051890"/>
    <lineage>
        <taxon>Eukaryota</taxon>
        <taxon>Fungi</taxon>
        <taxon>Dikarya</taxon>
        <taxon>Ascomycota</taxon>
        <taxon>Pezizomycotina</taxon>
        <taxon>Pezizomycetes</taxon>
        <taxon>Pezizales</taxon>
        <taxon>Pezizaceae</taxon>
        <taxon>Terfezia</taxon>
    </lineage>
</organism>
<keyword evidence="3" id="KW-0333">Golgi apparatus</keyword>
<evidence type="ECO:0000256" key="5">
    <source>
        <dbReference type="SAM" id="MobiDB-lite"/>
    </source>
</evidence>
<feature type="domain" description="PDZ GRASP-type" evidence="6">
    <location>
        <begin position="19"/>
        <end position="105"/>
    </location>
</feature>
<comment type="subcellular location">
    <subcellularLocation>
        <location evidence="1">Golgi apparatus membrane</location>
    </subcellularLocation>
</comment>
<evidence type="ECO:0000313" key="8">
    <source>
        <dbReference type="Proteomes" id="UP000267821"/>
    </source>
</evidence>
<dbReference type="PANTHER" id="PTHR12893:SF0">
    <property type="entry name" value="GRASP65"/>
    <property type="match status" value="1"/>
</dbReference>
<feature type="compositionally biased region" description="Basic and acidic residues" evidence="5">
    <location>
        <begin position="363"/>
        <end position="377"/>
    </location>
</feature>
<proteinExistence type="predicted"/>
<feature type="compositionally biased region" description="Pro residues" evidence="5">
    <location>
        <begin position="292"/>
        <end position="301"/>
    </location>
</feature>
<keyword evidence="8" id="KW-1185">Reference proteome</keyword>
<accession>A0A3N4M1Y5</accession>
<dbReference type="PROSITE" id="PS51865">
    <property type="entry name" value="PDZ_GRASP"/>
    <property type="match status" value="2"/>
</dbReference>
<sequence length="409" mass="43200">MGNEQSQFNGGGARAELPWGFQVLRNTNEKLAIEPWFDFVVGINGRQIDDGNPMLFQQEVRNCVGGAVTLGVWSAKGQRLRDILIPLPRNSSLQSLGLSLQWSPLLITTNIWHVLEVSPHSPTDLAGFLPGSDYILGSPDEGGVQGENGMANLVEHYLDRPLRLWVYNSEVDVVRELTITPRRGWGGEGAMGCVLGFGALHRLPLEGVVGPGGTLFDIGAQGGGGGEVGVGAYTAAAGYAPASTYTYSKYAPRPQQAVPPATPPGPAHPTGSQYITPALSAPGLINPARYSPAPPPLPPTPAGVARSTTSPTSPSAPGSPAPFRFPLPTNTPPPPTSPQIPTHGATHKPHKPRRHLPQVNMDEYMRESEQQSLELDRPGSGLGNRQGTPLPPPPRAGVPPPPRRGASAS</sequence>
<feature type="region of interest" description="Disordered" evidence="5">
    <location>
        <begin position="253"/>
        <end position="409"/>
    </location>
</feature>
<dbReference type="EMBL" id="ML121528">
    <property type="protein sequence ID" value="RPB29060.1"/>
    <property type="molecule type" value="Genomic_DNA"/>
</dbReference>